<evidence type="ECO:0000313" key="5">
    <source>
        <dbReference type="EMBL" id="KLV11030.1"/>
    </source>
</evidence>
<keyword evidence="3" id="KW-1005">Bacterial flagellum biogenesis</keyword>
<dbReference type="STRING" id="320778.ABT57_03805"/>
<comment type="caution">
    <text evidence="5">The sequence shown here is derived from an EMBL/GenBank/DDBJ whole genome shotgun (WGS) entry which is preliminary data.</text>
</comment>
<dbReference type="Pfam" id="PF05130">
    <property type="entry name" value="FlgN"/>
    <property type="match status" value="1"/>
</dbReference>
<dbReference type="OrthoDB" id="5900563at2"/>
<gene>
    <name evidence="5" type="ORF">ABT57_03805</name>
</gene>
<name>A0A0J1HHD0_9GAMM</name>
<evidence type="ECO:0000313" key="6">
    <source>
        <dbReference type="Proteomes" id="UP000035909"/>
    </source>
</evidence>
<dbReference type="SUPFAM" id="SSF140566">
    <property type="entry name" value="FlgN-like"/>
    <property type="match status" value="1"/>
</dbReference>
<dbReference type="Gene3D" id="1.20.58.300">
    <property type="entry name" value="FlgN-like"/>
    <property type="match status" value="1"/>
</dbReference>
<dbReference type="Proteomes" id="UP000035909">
    <property type="component" value="Unassembled WGS sequence"/>
</dbReference>
<dbReference type="EMBL" id="LDOU01000004">
    <property type="protein sequence ID" value="KLV11030.1"/>
    <property type="molecule type" value="Genomic_DNA"/>
</dbReference>
<evidence type="ECO:0000256" key="1">
    <source>
        <dbReference type="ARBA" id="ARBA00002397"/>
    </source>
</evidence>
<dbReference type="RefSeq" id="WP_047883868.1">
    <property type="nucleotide sequence ID" value="NZ_CP071325.1"/>
</dbReference>
<organism evidence="5 6">
    <name type="scientific">Photobacterium ganghwense</name>
    <dbReference type="NCBI Taxonomy" id="320778"/>
    <lineage>
        <taxon>Bacteria</taxon>
        <taxon>Pseudomonadati</taxon>
        <taxon>Pseudomonadota</taxon>
        <taxon>Gammaproteobacteria</taxon>
        <taxon>Vibrionales</taxon>
        <taxon>Vibrionaceae</taxon>
        <taxon>Photobacterium</taxon>
    </lineage>
</organism>
<evidence type="ECO:0000256" key="3">
    <source>
        <dbReference type="ARBA" id="ARBA00022795"/>
    </source>
</evidence>
<reference evidence="5 6" key="1">
    <citation type="submission" date="2015-05" db="EMBL/GenBank/DDBJ databases">
        <title>Photobacterium galathea sp. nov.</title>
        <authorList>
            <person name="Machado H."/>
            <person name="Gram L."/>
        </authorList>
    </citation>
    <scope>NUCLEOTIDE SEQUENCE [LARGE SCALE GENOMIC DNA]</scope>
    <source>
        <strain evidence="5 6">DSM 22954</strain>
    </source>
</reference>
<evidence type="ECO:0000256" key="4">
    <source>
        <dbReference type="SAM" id="Coils"/>
    </source>
</evidence>
<dbReference type="PATRIC" id="fig|320778.3.peg.816"/>
<feature type="coiled-coil region" evidence="4">
    <location>
        <begin position="1"/>
        <end position="28"/>
    </location>
</feature>
<comment type="function">
    <text evidence="1">Required for the efficient initiation of filament assembly.</text>
</comment>
<keyword evidence="6" id="KW-1185">Reference proteome</keyword>
<evidence type="ECO:0000256" key="2">
    <source>
        <dbReference type="ARBA" id="ARBA00007703"/>
    </source>
</evidence>
<dbReference type="AlphaFoldDB" id="A0A0J1HHD0"/>
<evidence type="ECO:0008006" key="7">
    <source>
        <dbReference type="Google" id="ProtNLM"/>
    </source>
</evidence>
<dbReference type="GO" id="GO:0044780">
    <property type="term" value="P:bacterial-type flagellum assembly"/>
    <property type="evidence" value="ECO:0007669"/>
    <property type="project" value="InterPro"/>
</dbReference>
<accession>A0A0J1HHD0</accession>
<comment type="similarity">
    <text evidence="2">Belongs to the FlgN family.</text>
</comment>
<proteinExistence type="inferred from homology"/>
<dbReference type="InterPro" id="IPR007809">
    <property type="entry name" value="FlgN-like"/>
</dbReference>
<keyword evidence="4" id="KW-0175">Coiled coil</keyword>
<dbReference type="InterPro" id="IPR036679">
    <property type="entry name" value="FlgN-like_sf"/>
</dbReference>
<sequence>MSSIQQLIVQQQENVRRLLENLKAEQQAIVSRHSQHIADCAKQKLAIIDNIKLVDYQLGHHAETPLLKTDEQLITAVAAIQAGIAECNTLNEVNGEALLRAQRTFHKLNNLLQQSRGKHQMTYNSEGQATNTRTLGTDLIA</sequence>
<protein>
    <recommendedName>
        <fullName evidence="7">Molecular chaperone</fullName>
    </recommendedName>
</protein>